<dbReference type="Proteomes" id="UP000184334">
    <property type="component" value="Unassembled WGS sequence"/>
</dbReference>
<dbReference type="PROSITE" id="PS50893">
    <property type="entry name" value="ABC_TRANSPORTER_2"/>
    <property type="match status" value="1"/>
</dbReference>
<dbReference type="PANTHER" id="PTHR43166:SF4">
    <property type="entry name" value="PHOSPHONATES IMPORT ATP-BINDING PROTEIN PHNC"/>
    <property type="match status" value="1"/>
</dbReference>
<proteinExistence type="inferred from homology"/>
<dbReference type="GO" id="GO:0005524">
    <property type="term" value="F:ATP binding"/>
    <property type="evidence" value="ECO:0007669"/>
    <property type="project" value="InterPro"/>
</dbReference>
<dbReference type="AlphaFoldDB" id="A0A1M4XIL5"/>
<name>A0A1M4XIL5_MARH1</name>
<dbReference type="EMBL" id="FQUI01000023">
    <property type="protein sequence ID" value="SHE93394.1"/>
    <property type="molecule type" value="Genomic_DNA"/>
</dbReference>
<keyword evidence="2" id="KW-0813">Transport</keyword>
<dbReference type="STRING" id="1122195.SAMN02745164_01435"/>
<comment type="similarity">
    <text evidence="1">Belongs to the ABC transporter superfamily.</text>
</comment>
<dbReference type="SUPFAM" id="SSF52540">
    <property type="entry name" value="P-loop containing nucleoside triphosphate hydrolases"/>
    <property type="match status" value="1"/>
</dbReference>
<dbReference type="GO" id="GO:0016887">
    <property type="term" value="F:ATP hydrolysis activity"/>
    <property type="evidence" value="ECO:0007669"/>
    <property type="project" value="InterPro"/>
</dbReference>
<evidence type="ECO:0000313" key="4">
    <source>
        <dbReference type="EMBL" id="SHE93394.1"/>
    </source>
</evidence>
<dbReference type="Pfam" id="PF00005">
    <property type="entry name" value="ABC_tran"/>
    <property type="match status" value="1"/>
</dbReference>
<dbReference type="Gene3D" id="3.40.50.300">
    <property type="entry name" value="P-loop containing nucleotide triphosphate hydrolases"/>
    <property type="match status" value="1"/>
</dbReference>
<reference evidence="4" key="1">
    <citation type="submission" date="2016-11" db="EMBL/GenBank/DDBJ databases">
        <authorList>
            <person name="Varghese N."/>
            <person name="Submissions S."/>
        </authorList>
    </citation>
    <scope>NUCLEOTIDE SEQUENCE [LARGE SCALE GENOMIC DNA]</scope>
    <source>
        <strain evidence="4">DSM 16785</strain>
    </source>
</reference>
<gene>
    <name evidence="4" type="ORF">SAMN02745164_01435</name>
</gene>
<accession>A0A1M4XIL5</accession>
<evidence type="ECO:0000313" key="5">
    <source>
        <dbReference type="Proteomes" id="UP000184334"/>
    </source>
</evidence>
<evidence type="ECO:0000259" key="3">
    <source>
        <dbReference type="PROSITE" id="PS50893"/>
    </source>
</evidence>
<evidence type="ECO:0000256" key="2">
    <source>
        <dbReference type="ARBA" id="ARBA00022448"/>
    </source>
</evidence>
<protein>
    <submittedName>
        <fullName evidence="4">ABC-type cobalamin/Fe3+-siderophores transport system, ATPase component</fullName>
    </submittedName>
</protein>
<keyword evidence="5" id="KW-1185">Reference proteome</keyword>
<dbReference type="InterPro" id="IPR027417">
    <property type="entry name" value="P-loop_NTPase"/>
</dbReference>
<sequence>MNCMYFEEEKPIIEIRDFSLYMNNREVLKSINLNLYNNESVLIYGERNSGKSALLRSFVHLNEELFSNVYGKGDIKYRGKDVREQDKRYLRSNITYTEPQYLQNLNYISLKELLKVSLGITPQNLSYEHISLLKKLDLMDKFIDLKSLKYYNDLSNWSSADKLSLLLFVSLAQNPKVFMFDSILDHIDDVLLKKIKDVILDINQNRILIFATRNLFRYLDICNRIIVLKEGKIVFDSIPKEFIINFKQNNFKNL</sequence>
<comment type="caution">
    <text evidence="4">The sequence shown here is derived from an EMBL/GenBank/DDBJ whole genome shotgun (WGS) entry which is preliminary data.</text>
</comment>
<dbReference type="InterPro" id="IPR050086">
    <property type="entry name" value="MetN_ABC_transporter-like"/>
</dbReference>
<dbReference type="InterPro" id="IPR003439">
    <property type="entry name" value="ABC_transporter-like_ATP-bd"/>
</dbReference>
<organism evidence="4 5">
    <name type="scientific">Marinitoga hydrogenitolerans (strain DSM 16785 / JCM 12826 / AT1271)</name>
    <dbReference type="NCBI Taxonomy" id="1122195"/>
    <lineage>
        <taxon>Bacteria</taxon>
        <taxon>Thermotogati</taxon>
        <taxon>Thermotogota</taxon>
        <taxon>Thermotogae</taxon>
        <taxon>Petrotogales</taxon>
        <taxon>Petrotogaceae</taxon>
        <taxon>Marinitoga</taxon>
    </lineage>
</organism>
<evidence type="ECO:0000256" key="1">
    <source>
        <dbReference type="ARBA" id="ARBA00005417"/>
    </source>
</evidence>
<feature type="domain" description="ABC transporter" evidence="3">
    <location>
        <begin position="13"/>
        <end position="251"/>
    </location>
</feature>
<dbReference type="PANTHER" id="PTHR43166">
    <property type="entry name" value="AMINO ACID IMPORT ATP-BINDING PROTEIN"/>
    <property type="match status" value="1"/>
</dbReference>